<feature type="compositionally biased region" description="Basic and acidic residues" evidence="1">
    <location>
        <begin position="21"/>
        <end position="33"/>
    </location>
</feature>
<evidence type="ECO:0000313" key="2">
    <source>
        <dbReference type="EMBL" id="ORW81840.1"/>
    </source>
</evidence>
<dbReference type="Proteomes" id="UP000193087">
    <property type="component" value="Unassembled WGS sequence"/>
</dbReference>
<reference evidence="2 3" key="1">
    <citation type="submission" date="2016-01" db="EMBL/GenBank/DDBJ databases">
        <title>The new phylogeny of the genus Mycobacterium.</title>
        <authorList>
            <person name="Tarcisio F."/>
            <person name="Conor M."/>
            <person name="Antonella G."/>
            <person name="Elisabetta G."/>
            <person name="Giulia F.S."/>
            <person name="Sara T."/>
            <person name="Anna F."/>
            <person name="Clotilde B."/>
            <person name="Roberto B."/>
            <person name="Veronica D.S."/>
            <person name="Fabio R."/>
            <person name="Monica P."/>
            <person name="Olivier J."/>
            <person name="Enrico T."/>
            <person name="Nicola S."/>
        </authorList>
    </citation>
    <scope>NUCLEOTIDE SEQUENCE [LARGE SCALE GENOMIC DNA]</scope>
    <source>
        <strain evidence="2 3">DSM 45176</strain>
    </source>
</reference>
<proteinExistence type="predicted"/>
<dbReference type="EMBL" id="LQPQ01000056">
    <property type="protein sequence ID" value="ORW81840.1"/>
    <property type="molecule type" value="Genomic_DNA"/>
</dbReference>
<name>A0A1X2D1A1_9MYCO</name>
<organism evidence="2 3">
    <name type="scientific">Mycobacterium riyadhense</name>
    <dbReference type="NCBI Taxonomy" id="486698"/>
    <lineage>
        <taxon>Bacteria</taxon>
        <taxon>Bacillati</taxon>
        <taxon>Actinomycetota</taxon>
        <taxon>Actinomycetes</taxon>
        <taxon>Mycobacteriales</taxon>
        <taxon>Mycobacteriaceae</taxon>
        <taxon>Mycobacterium</taxon>
    </lineage>
</organism>
<feature type="region of interest" description="Disordered" evidence="1">
    <location>
        <begin position="1"/>
        <end position="46"/>
    </location>
</feature>
<evidence type="ECO:0000256" key="1">
    <source>
        <dbReference type="SAM" id="MobiDB-lite"/>
    </source>
</evidence>
<gene>
    <name evidence="2" type="ORF">AWC22_16640</name>
</gene>
<comment type="caution">
    <text evidence="2">The sequence shown here is derived from an EMBL/GenBank/DDBJ whole genome shotgun (WGS) entry which is preliminary data.</text>
</comment>
<dbReference type="STRING" id="486698.AWC22_16640"/>
<sequence>MHLTGSLARPLVTRDSLQSLSDHRPRPPRDRKNLARIGPGKSSLQAIDQPIDSHSFLLISLHLAS</sequence>
<dbReference type="AlphaFoldDB" id="A0A1X2D1A1"/>
<accession>A0A1X2D1A1</accession>
<evidence type="ECO:0000313" key="3">
    <source>
        <dbReference type="Proteomes" id="UP000193087"/>
    </source>
</evidence>
<protein>
    <submittedName>
        <fullName evidence="2">Uncharacterized protein</fullName>
    </submittedName>
</protein>
<keyword evidence="3" id="KW-1185">Reference proteome</keyword>